<comment type="caution">
    <text evidence="1">The sequence shown here is derived from an EMBL/GenBank/DDBJ whole genome shotgun (WGS) entry which is preliminary data.</text>
</comment>
<reference evidence="1 2" key="1">
    <citation type="journal article" date="2019" name="Anaerobe">
        <title>Brachyspira catarrhinii sp. nov., an anaerobic intestinal spirochaete isolated from vervet monkeys may have been misidentified as Brachyspira aalborgi in previous studies.</title>
        <authorList>
            <person name="Phillips N.D."/>
            <person name="La T."/>
            <person name="Hampson D.J."/>
        </authorList>
    </citation>
    <scope>NUCLEOTIDE SEQUENCE [LARGE SCALE GENOMIC DNA]</scope>
    <source>
        <strain evidence="1 2">Z12</strain>
    </source>
</reference>
<name>A0ABY2TLG5_9SPIR</name>
<feature type="non-terminal residue" evidence="1">
    <location>
        <position position="101"/>
    </location>
</feature>
<dbReference type="Proteomes" id="UP000310168">
    <property type="component" value="Unassembled WGS sequence"/>
</dbReference>
<protein>
    <submittedName>
        <fullName evidence="1">Uncharacterized protein</fullName>
    </submittedName>
</protein>
<sequence length="101" mass="10325">MKYIAVQDCTLTTDNATAQATIIDSPSVKVKAGGKGVYKTPLKVQVAGATQGNFAQTAPSVGNIESTAQKVKADNVLVILEGDKTNTSVQCPASDPNGATT</sequence>
<dbReference type="EMBL" id="SJDU01000852">
    <property type="protein sequence ID" value="TKZ20690.1"/>
    <property type="molecule type" value="Genomic_DNA"/>
</dbReference>
<dbReference type="RefSeq" id="WP_137999505.1">
    <property type="nucleotide sequence ID" value="NZ_SJDU01000852.1"/>
</dbReference>
<gene>
    <name evidence="1" type="ORF">EZH24_13660</name>
</gene>
<organism evidence="1 2">
    <name type="scientific">Brachyspira catarrhinii</name>
    <dbReference type="NCBI Taxonomy" id="2528966"/>
    <lineage>
        <taxon>Bacteria</taxon>
        <taxon>Pseudomonadati</taxon>
        <taxon>Spirochaetota</taxon>
        <taxon>Spirochaetia</taxon>
        <taxon>Brachyspirales</taxon>
        <taxon>Brachyspiraceae</taxon>
        <taxon>Brachyspira</taxon>
    </lineage>
</organism>
<keyword evidence="2" id="KW-1185">Reference proteome</keyword>
<evidence type="ECO:0000313" key="1">
    <source>
        <dbReference type="EMBL" id="TKZ20690.1"/>
    </source>
</evidence>
<evidence type="ECO:0000313" key="2">
    <source>
        <dbReference type="Proteomes" id="UP000310168"/>
    </source>
</evidence>
<proteinExistence type="predicted"/>
<accession>A0ABY2TLG5</accession>